<organism evidence="1 2">
    <name type="scientific">Pseudomonas kielensis</name>
    <dbReference type="NCBI Taxonomy" id="2762577"/>
    <lineage>
        <taxon>Bacteria</taxon>
        <taxon>Pseudomonadati</taxon>
        <taxon>Pseudomonadota</taxon>
        <taxon>Gammaproteobacteria</taxon>
        <taxon>Pseudomonadales</taxon>
        <taxon>Pseudomonadaceae</taxon>
        <taxon>Pseudomonas</taxon>
    </lineage>
</organism>
<reference evidence="1 2" key="1">
    <citation type="submission" date="2020-08" db="EMBL/GenBank/DDBJ databases">
        <title>Pseudomonas sp. nov.</title>
        <authorList>
            <person name="Gieschler S."/>
            <person name="Fiedler G."/>
            <person name="Brinks E."/>
            <person name="Boehnlein C."/>
            <person name="Franz C.M.A.P."/>
            <person name="Kabisch J."/>
        </authorList>
    </citation>
    <scope>NUCLEOTIDE SEQUENCE [LARGE SCALE GENOMIC DNA]</scope>
    <source>
        <strain evidence="1 2">MBT-1</strain>
    </source>
</reference>
<gene>
    <name evidence="1" type="ORF">H7995_26930</name>
</gene>
<comment type="caution">
    <text evidence="1">The sequence shown here is derived from an EMBL/GenBank/DDBJ whole genome shotgun (WGS) entry which is preliminary data.</text>
</comment>
<accession>A0A7X1GJ69</accession>
<name>A0A7X1GJ69_9PSED</name>
<proteinExistence type="predicted"/>
<sequence>MSKNKERSFIARIDCNGVAMTFLEKVLSEAFLQLNHDYETLRGNTITTLESYDPLSEQVRPIAVGAREDPIALLVHFRCYDDYYNLQILSTPYQDKYISKNNDGALGAFPAAGGDTTSFNLLDGRHNIITLDDLKTDNPTIYLRARGAGIIRKFRWKSPVNRFCFHGSLGETTTFNLNIIERNPA</sequence>
<dbReference type="AlphaFoldDB" id="A0A7X1GJ69"/>
<dbReference type="EMBL" id="JACMYG010000049">
    <property type="protein sequence ID" value="MBC2693419.1"/>
    <property type="molecule type" value="Genomic_DNA"/>
</dbReference>
<dbReference type="Proteomes" id="UP000526003">
    <property type="component" value="Unassembled WGS sequence"/>
</dbReference>
<dbReference type="RefSeq" id="WP_166592828.1">
    <property type="nucleotide sequence ID" value="NZ_JACMYG010000049.1"/>
</dbReference>
<keyword evidence="2" id="KW-1185">Reference proteome</keyword>
<evidence type="ECO:0000313" key="2">
    <source>
        <dbReference type="Proteomes" id="UP000526003"/>
    </source>
</evidence>
<evidence type="ECO:0000313" key="1">
    <source>
        <dbReference type="EMBL" id="MBC2693419.1"/>
    </source>
</evidence>
<protein>
    <submittedName>
        <fullName evidence="1">Uncharacterized protein</fullName>
    </submittedName>
</protein>